<dbReference type="RefSeq" id="WP_030313597.1">
    <property type="nucleotide sequence ID" value="NZ_JBIBDZ010000005.1"/>
</dbReference>
<proteinExistence type="predicted"/>
<keyword evidence="2" id="KW-1185">Reference proteome</keyword>
<evidence type="ECO:0000313" key="2">
    <source>
        <dbReference type="Proteomes" id="UP001602370"/>
    </source>
</evidence>
<organism evidence="1 2">
    <name type="scientific">Streptomyces flavochromogenes</name>
    <dbReference type="NCBI Taxonomy" id="68199"/>
    <lineage>
        <taxon>Bacteria</taxon>
        <taxon>Bacillati</taxon>
        <taxon>Actinomycetota</taxon>
        <taxon>Actinomycetes</taxon>
        <taxon>Kitasatosporales</taxon>
        <taxon>Streptomycetaceae</taxon>
        <taxon>Streptomyces</taxon>
    </lineage>
</organism>
<accession>A0ABW6XSV8</accession>
<evidence type="ECO:0000313" key="1">
    <source>
        <dbReference type="EMBL" id="MFF5920597.1"/>
    </source>
</evidence>
<reference evidence="1 2" key="1">
    <citation type="submission" date="2024-10" db="EMBL/GenBank/DDBJ databases">
        <title>The Natural Products Discovery Center: Release of the First 8490 Sequenced Strains for Exploring Actinobacteria Biosynthetic Diversity.</title>
        <authorList>
            <person name="Kalkreuter E."/>
            <person name="Kautsar S.A."/>
            <person name="Yang D."/>
            <person name="Bader C.D."/>
            <person name="Teijaro C.N."/>
            <person name="Fluegel L."/>
            <person name="Davis C.M."/>
            <person name="Simpson J.R."/>
            <person name="Lauterbach L."/>
            <person name="Steele A.D."/>
            <person name="Gui C."/>
            <person name="Meng S."/>
            <person name="Li G."/>
            <person name="Viehrig K."/>
            <person name="Ye F."/>
            <person name="Su P."/>
            <person name="Kiefer A.F."/>
            <person name="Nichols A."/>
            <person name="Cepeda A.J."/>
            <person name="Yan W."/>
            <person name="Fan B."/>
            <person name="Jiang Y."/>
            <person name="Adhikari A."/>
            <person name="Zheng C.-J."/>
            <person name="Schuster L."/>
            <person name="Cowan T.M."/>
            <person name="Smanski M.J."/>
            <person name="Chevrette M.G."/>
            <person name="De Carvalho L.P.S."/>
            <person name="Shen B."/>
        </authorList>
    </citation>
    <scope>NUCLEOTIDE SEQUENCE [LARGE SCALE GENOMIC DNA]</scope>
    <source>
        <strain evidence="1 2">NPDC012605</strain>
    </source>
</reference>
<dbReference type="EMBL" id="JBIBDZ010000005">
    <property type="protein sequence ID" value="MFF5920597.1"/>
    <property type="molecule type" value="Genomic_DNA"/>
</dbReference>
<dbReference type="SUPFAM" id="SSF50998">
    <property type="entry name" value="Quinoprotein alcohol dehydrogenase-like"/>
    <property type="match status" value="1"/>
</dbReference>
<dbReference type="Proteomes" id="UP001602370">
    <property type="component" value="Unassembled WGS sequence"/>
</dbReference>
<gene>
    <name evidence="1" type="ORF">ACFY8C_19975</name>
</gene>
<comment type="caution">
    <text evidence="1">The sequence shown here is derived from an EMBL/GenBank/DDBJ whole genome shotgun (WGS) entry which is preliminary data.</text>
</comment>
<protein>
    <submittedName>
        <fullName evidence="1">Uncharacterized protein</fullName>
    </submittedName>
</protein>
<dbReference type="InterPro" id="IPR011047">
    <property type="entry name" value="Quinoprotein_ADH-like_sf"/>
</dbReference>
<sequence length="287" mass="31412">MQTSALVPYARLPRTYHDRHVLTSTVDAFGAAHWLLVERAPERGGDRHPYDALVVSVEDDGGVEVTELSALRARFPHLDRLPDGGFVVASARARRADADGSQVQVFDALGRETWSFTVGDAIEHLLADPSGALWVGHFDENPAGIRRWSATGELRWSSGGVPGAGWIMDCYALNVSDSVAWACPYSDFPLLEIRPDRPVRVRANTVRGATAVAVHEGRVAFFGGYGDEEDRIAYGELTDTAVEPTGAALLTRPDGRPIGRRRVVARGTRIHVQDEPFTEWTVWDLSG</sequence>
<name>A0ABW6XSV8_9ACTN</name>